<dbReference type="KEGG" id="pani:DCO16_03185"/>
<proteinExistence type="inferred from homology"/>
<accession>A0A6M9PTH5</accession>
<dbReference type="CDD" id="cd16432">
    <property type="entry name" value="CheB_Rec"/>
    <property type="match status" value="1"/>
</dbReference>
<dbReference type="PANTHER" id="PTHR42872:SF3">
    <property type="entry name" value="PROTEIN-GLUTAMATE METHYLESTERASE_PROTEIN-GLUTAMINE GLUTAMINASE 1"/>
    <property type="match status" value="1"/>
</dbReference>
<protein>
    <recommendedName>
        <fullName evidence="5">Protein-glutamate methylesterase/protein-glutamine glutaminase</fullName>
        <ecNumber evidence="5">3.1.1.61</ecNumber>
        <ecNumber evidence="5">3.5.1.44</ecNumber>
    </recommendedName>
</protein>
<evidence type="ECO:0000256" key="2">
    <source>
        <dbReference type="ARBA" id="ARBA00022553"/>
    </source>
</evidence>
<evidence type="ECO:0000256" key="3">
    <source>
        <dbReference type="ARBA" id="ARBA00022801"/>
    </source>
</evidence>
<evidence type="ECO:0000256" key="1">
    <source>
        <dbReference type="ARBA" id="ARBA00022500"/>
    </source>
</evidence>
<sequence>MDKVRVLIVDDSAVMRKIIASALQKNPDIEVAGFANNGIQAIESIATCCPDIITLDIEMPEMDGLTALREIRKTHKYLPIIMFSSMTHQGAQAAVMALTAGASDYVAKPSKGGSVDIAFQVLEAELIPKIIGLAKRAKTRIAKEALKEISTPISSQVSPVMVQSSKAHSPIKNTYVQTTLSPINHKPTGQINKPVQAVCIGVSTGGPMALMQVFGAFTAPLDVPIFIVQHMPADFTALLAARLTATSVMTVKEAEEGEVALPGMVYIAPGGFHMTVARPGIKTIIHLNTQPPENSCRPAVDVLYRSAAEVYRDGVLAVILTGMGYDGLKGSEVIKSKGGQIIVQDEATSVIWGMPGAIVQAGIADAVLPIDKMAEEINFRARKVGMLGRV</sequence>
<keyword evidence="1 5" id="KW-0145">Chemotaxis</keyword>
<name>A0A6M9PTH5_9BURK</name>
<evidence type="ECO:0000256" key="6">
    <source>
        <dbReference type="PROSITE-ProRule" id="PRU00050"/>
    </source>
</evidence>
<dbReference type="Pfam" id="PF01339">
    <property type="entry name" value="CheB_methylest"/>
    <property type="match status" value="1"/>
</dbReference>
<dbReference type="HAMAP" id="MF_00099">
    <property type="entry name" value="CheB_chemtxs"/>
    <property type="match status" value="1"/>
</dbReference>
<evidence type="ECO:0000256" key="7">
    <source>
        <dbReference type="PROSITE-ProRule" id="PRU00169"/>
    </source>
</evidence>
<dbReference type="Gene3D" id="3.40.50.180">
    <property type="entry name" value="Methylesterase CheB, C-terminal domain"/>
    <property type="match status" value="1"/>
</dbReference>
<dbReference type="CDD" id="cd17541">
    <property type="entry name" value="REC_CheB-like"/>
    <property type="match status" value="1"/>
</dbReference>
<dbReference type="Proteomes" id="UP000500806">
    <property type="component" value="Chromosome"/>
</dbReference>
<dbReference type="InterPro" id="IPR000673">
    <property type="entry name" value="Sig_transdc_resp-reg_Me-estase"/>
</dbReference>
<feature type="active site" evidence="5 6">
    <location>
        <position position="203"/>
    </location>
</feature>
<comment type="domain">
    <text evidence="5">Contains a C-terminal catalytic domain, and an N-terminal region which modulates catalytic activity.</text>
</comment>
<dbReference type="InterPro" id="IPR035909">
    <property type="entry name" value="CheB_C"/>
</dbReference>
<dbReference type="InterPro" id="IPR008248">
    <property type="entry name" value="CheB-like"/>
</dbReference>
<dbReference type="SUPFAM" id="SSF52738">
    <property type="entry name" value="Methylesterase CheB, C-terminal domain"/>
    <property type="match status" value="1"/>
</dbReference>
<keyword evidence="5" id="KW-0963">Cytoplasm</keyword>
<dbReference type="PIRSF" id="PIRSF000876">
    <property type="entry name" value="RR_chemtxs_CheB"/>
    <property type="match status" value="1"/>
</dbReference>
<dbReference type="Gene3D" id="3.40.50.2300">
    <property type="match status" value="1"/>
</dbReference>
<dbReference type="PANTHER" id="PTHR42872">
    <property type="entry name" value="PROTEIN-GLUTAMATE METHYLESTERASE/PROTEIN-GLUTAMINE GLUTAMINASE"/>
    <property type="match status" value="1"/>
</dbReference>
<evidence type="ECO:0000313" key="11">
    <source>
        <dbReference type="Proteomes" id="UP000500806"/>
    </source>
</evidence>
<dbReference type="SUPFAM" id="SSF52172">
    <property type="entry name" value="CheY-like"/>
    <property type="match status" value="1"/>
</dbReference>
<dbReference type="InterPro" id="IPR001789">
    <property type="entry name" value="Sig_transdc_resp-reg_receiver"/>
</dbReference>
<feature type="active site" evidence="5 6">
    <location>
        <position position="326"/>
    </location>
</feature>
<dbReference type="InterPro" id="IPR011006">
    <property type="entry name" value="CheY-like_superfamily"/>
</dbReference>
<keyword evidence="11" id="KW-1185">Reference proteome</keyword>
<feature type="domain" description="CheB-type methylesterase" evidence="9">
    <location>
        <begin position="194"/>
        <end position="377"/>
    </location>
</feature>
<dbReference type="EC" id="3.5.1.44" evidence="5"/>
<evidence type="ECO:0000256" key="5">
    <source>
        <dbReference type="HAMAP-Rule" id="MF_00099"/>
    </source>
</evidence>
<dbReference type="GO" id="GO:0005737">
    <property type="term" value="C:cytoplasm"/>
    <property type="evidence" value="ECO:0007669"/>
    <property type="project" value="UniProtKB-SubCell"/>
</dbReference>
<dbReference type="Pfam" id="PF00072">
    <property type="entry name" value="Response_reg"/>
    <property type="match status" value="1"/>
</dbReference>
<dbReference type="AlphaFoldDB" id="A0A6M9PTH5"/>
<comment type="catalytic activity">
    <reaction evidence="5">
        <text>L-glutaminyl-[protein] + H2O = L-glutamyl-[protein] + NH4(+)</text>
        <dbReference type="Rhea" id="RHEA:16441"/>
        <dbReference type="Rhea" id="RHEA-COMP:10207"/>
        <dbReference type="Rhea" id="RHEA-COMP:10208"/>
        <dbReference type="ChEBI" id="CHEBI:15377"/>
        <dbReference type="ChEBI" id="CHEBI:28938"/>
        <dbReference type="ChEBI" id="CHEBI:29973"/>
        <dbReference type="ChEBI" id="CHEBI:30011"/>
        <dbReference type="EC" id="3.5.1.44"/>
    </reaction>
</comment>
<evidence type="ECO:0000259" key="8">
    <source>
        <dbReference type="PROSITE" id="PS50110"/>
    </source>
</evidence>
<comment type="PTM">
    <text evidence="5">Phosphorylated by CheA. Phosphorylation of the N-terminal regulatory domain activates the methylesterase activity.</text>
</comment>
<dbReference type="SMART" id="SM00448">
    <property type="entry name" value="REC"/>
    <property type="match status" value="1"/>
</dbReference>
<comment type="catalytic activity">
    <reaction evidence="4 5">
        <text>[protein]-L-glutamate 5-O-methyl ester + H2O = L-glutamyl-[protein] + methanol + H(+)</text>
        <dbReference type="Rhea" id="RHEA:23236"/>
        <dbReference type="Rhea" id="RHEA-COMP:10208"/>
        <dbReference type="Rhea" id="RHEA-COMP:10311"/>
        <dbReference type="ChEBI" id="CHEBI:15377"/>
        <dbReference type="ChEBI" id="CHEBI:15378"/>
        <dbReference type="ChEBI" id="CHEBI:17790"/>
        <dbReference type="ChEBI" id="CHEBI:29973"/>
        <dbReference type="ChEBI" id="CHEBI:82795"/>
        <dbReference type="EC" id="3.1.1.61"/>
    </reaction>
</comment>
<feature type="domain" description="Response regulatory" evidence="8">
    <location>
        <begin position="5"/>
        <end position="123"/>
    </location>
</feature>
<dbReference type="PROSITE" id="PS50110">
    <property type="entry name" value="RESPONSE_REGULATORY"/>
    <property type="match status" value="1"/>
</dbReference>
<comment type="similarity">
    <text evidence="5">Belongs to the CheB family.</text>
</comment>
<dbReference type="GO" id="GO:0050568">
    <property type="term" value="F:protein-glutamine glutaminase activity"/>
    <property type="evidence" value="ECO:0007669"/>
    <property type="project" value="UniProtKB-UniRule"/>
</dbReference>
<dbReference type="GO" id="GO:0006935">
    <property type="term" value="P:chemotaxis"/>
    <property type="evidence" value="ECO:0007669"/>
    <property type="project" value="UniProtKB-UniRule"/>
</dbReference>
<keyword evidence="3 5" id="KW-0378">Hydrolase</keyword>
<keyword evidence="2 5" id="KW-0597">Phosphoprotein</keyword>
<organism evidence="10 11">
    <name type="scientific">Polynucleobacter antarcticus</name>
    <dbReference type="NCBI Taxonomy" id="1743162"/>
    <lineage>
        <taxon>Bacteria</taxon>
        <taxon>Pseudomonadati</taxon>
        <taxon>Pseudomonadota</taxon>
        <taxon>Betaproteobacteria</taxon>
        <taxon>Burkholderiales</taxon>
        <taxon>Burkholderiaceae</taxon>
        <taxon>Polynucleobacter</taxon>
    </lineage>
</organism>
<dbReference type="EMBL" id="CP028941">
    <property type="protein sequence ID" value="QKM63591.1"/>
    <property type="molecule type" value="Genomic_DNA"/>
</dbReference>
<comment type="subcellular location">
    <subcellularLocation>
        <location evidence="5">Cytoplasm</location>
    </subcellularLocation>
</comment>
<evidence type="ECO:0000313" key="10">
    <source>
        <dbReference type="EMBL" id="QKM63591.1"/>
    </source>
</evidence>
<evidence type="ECO:0000259" key="9">
    <source>
        <dbReference type="PROSITE" id="PS50122"/>
    </source>
</evidence>
<evidence type="ECO:0000256" key="4">
    <source>
        <dbReference type="ARBA" id="ARBA00048267"/>
    </source>
</evidence>
<gene>
    <name evidence="5" type="primary">cheB</name>
    <name evidence="10" type="ORF">DCO16_03185</name>
</gene>
<dbReference type="GO" id="GO:0008984">
    <property type="term" value="F:protein-glutamate methylesterase activity"/>
    <property type="evidence" value="ECO:0007669"/>
    <property type="project" value="UniProtKB-UniRule"/>
</dbReference>
<feature type="active site" evidence="5 6">
    <location>
        <position position="230"/>
    </location>
</feature>
<comment type="function">
    <text evidence="5">Involved in chemotaxis. Part of a chemotaxis signal transduction system that modulates chemotaxis in response to various stimuli. Catalyzes the demethylation of specific methylglutamate residues introduced into the chemoreceptors (methyl-accepting chemotaxis proteins or MCP) by CheR. Also mediates the irreversible deamidation of specific glutamine residues to glutamic acid.</text>
</comment>
<dbReference type="PROSITE" id="PS50122">
    <property type="entry name" value="CHEB"/>
    <property type="match status" value="1"/>
</dbReference>
<dbReference type="GO" id="GO:0000156">
    <property type="term" value="F:phosphorelay response regulator activity"/>
    <property type="evidence" value="ECO:0007669"/>
    <property type="project" value="InterPro"/>
</dbReference>
<dbReference type="NCBIfam" id="NF001965">
    <property type="entry name" value="PRK00742.1"/>
    <property type="match status" value="1"/>
</dbReference>
<dbReference type="EC" id="3.1.1.61" evidence="5"/>
<reference evidence="10 11" key="1">
    <citation type="submission" date="2018-04" db="EMBL/GenBank/DDBJ databases">
        <title>Polynucleobacter sp. LimPoW16 genome.</title>
        <authorList>
            <person name="Hahn M.W."/>
        </authorList>
    </citation>
    <scope>NUCLEOTIDE SEQUENCE [LARGE SCALE GENOMIC DNA]</scope>
    <source>
        <strain evidence="10 11">LimPoW16</strain>
    </source>
</reference>
<feature type="modified residue" description="4-aspartylphosphate" evidence="5 7">
    <location>
        <position position="56"/>
    </location>
</feature>